<organism evidence="16 17">
    <name type="scientific">Gardnerella vaginalis</name>
    <dbReference type="NCBI Taxonomy" id="2702"/>
    <lineage>
        <taxon>Bacteria</taxon>
        <taxon>Bacillati</taxon>
        <taxon>Actinomycetota</taxon>
        <taxon>Actinomycetes</taxon>
        <taxon>Bifidobacteriales</taxon>
        <taxon>Bifidobacteriaceae</taxon>
        <taxon>Gardnerella</taxon>
    </lineage>
</organism>
<dbReference type="CDD" id="cd06223">
    <property type="entry name" value="PRTases_typeI"/>
    <property type="match status" value="1"/>
</dbReference>
<keyword evidence="8 15" id="KW-0808">Transferase</keyword>
<dbReference type="Gene3D" id="3.40.50.2020">
    <property type="match status" value="1"/>
</dbReference>
<keyword evidence="11 15" id="KW-0547">Nucleotide-binding</keyword>
<dbReference type="GO" id="GO:0006166">
    <property type="term" value="P:purine ribonucleoside salvage"/>
    <property type="evidence" value="ECO:0007669"/>
    <property type="project" value="UniProtKB-KW"/>
</dbReference>
<dbReference type="NCBIfam" id="TIGR01203">
    <property type="entry name" value="HGPRTase"/>
    <property type="match status" value="1"/>
</dbReference>
<dbReference type="OrthoDB" id="9802824at2"/>
<dbReference type="EMBL" id="LRQA01000049">
    <property type="protein sequence ID" value="KXA17638.1"/>
    <property type="molecule type" value="Genomic_DNA"/>
</dbReference>
<dbReference type="EC" id="2.4.2.8" evidence="15"/>
<evidence type="ECO:0000256" key="12">
    <source>
        <dbReference type="ARBA" id="ARBA00022842"/>
    </source>
</evidence>
<dbReference type="RefSeq" id="WP_016636126.1">
    <property type="nucleotide sequence ID" value="NZ_JBLLPD010000008.1"/>
</dbReference>
<protein>
    <recommendedName>
        <fullName evidence="15">Hypoxanthine phosphoribosyltransferase</fullName>
        <ecNumber evidence="15">2.4.2.8</ecNumber>
    </recommendedName>
</protein>
<dbReference type="SUPFAM" id="SSF53271">
    <property type="entry name" value="PRTase-like"/>
    <property type="match status" value="1"/>
</dbReference>
<dbReference type="FunFam" id="3.40.50.2020:FF:000006">
    <property type="entry name" value="Hypoxanthine phosphoribosyltransferase"/>
    <property type="match status" value="1"/>
</dbReference>
<dbReference type="InterPro" id="IPR029057">
    <property type="entry name" value="PRTase-like"/>
</dbReference>
<evidence type="ECO:0000256" key="15">
    <source>
        <dbReference type="RuleBase" id="RU364099"/>
    </source>
</evidence>
<comment type="cofactor">
    <cofactor evidence="1 15">
        <name>Mg(2+)</name>
        <dbReference type="ChEBI" id="CHEBI:18420"/>
    </cofactor>
</comment>
<comment type="pathway">
    <text evidence="3 15">Purine metabolism; IMP biosynthesis via salvage pathway; IMP from hypoxanthine: step 1/1.</text>
</comment>
<evidence type="ECO:0000256" key="9">
    <source>
        <dbReference type="ARBA" id="ARBA00022723"/>
    </source>
</evidence>
<comment type="subcellular location">
    <subcellularLocation>
        <location evidence="2 15">Cytoplasm</location>
    </subcellularLocation>
</comment>
<comment type="caution">
    <text evidence="16">The sequence shown here is derived from an EMBL/GenBank/DDBJ whole genome shotgun (WGS) entry which is preliminary data.</text>
</comment>
<comment type="catalytic activity">
    <reaction evidence="14">
        <text>IMP + diphosphate = hypoxanthine + 5-phospho-alpha-D-ribose 1-diphosphate</text>
        <dbReference type="Rhea" id="RHEA:17973"/>
        <dbReference type="ChEBI" id="CHEBI:17368"/>
        <dbReference type="ChEBI" id="CHEBI:33019"/>
        <dbReference type="ChEBI" id="CHEBI:58017"/>
        <dbReference type="ChEBI" id="CHEBI:58053"/>
        <dbReference type="EC" id="2.4.2.8"/>
    </reaction>
    <physiologicalReaction direction="right-to-left" evidence="14">
        <dbReference type="Rhea" id="RHEA:17975"/>
    </physiologicalReaction>
</comment>
<evidence type="ECO:0000256" key="6">
    <source>
        <dbReference type="ARBA" id="ARBA00022490"/>
    </source>
</evidence>
<dbReference type="UniPathway" id="UPA00591">
    <property type="reaction ID" value="UER00648"/>
</dbReference>
<keyword evidence="6 15" id="KW-0963">Cytoplasm</keyword>
<keyword evidence="9 15" id="KW-0479">Metal-binding</keyword>
<dbReference type="PANTHER" id="PTHR43340:SF1">
    <property type="entry name" value="HYPOXANTHINE PHOSPHORIBOSYLTRANSFERASE"/>
    <property type="match status" value="1"/>
</dbReference>
<proteinExistence type="inferred from homology"/>
<evidence type="ECO:0000256" key="7">
    <source>
        <dbReference type="ARBA" id="ARBA00022676"/>
    </source>
</evidence>
<gene>
    <name evidence="16" type="ORF">HMPREF3216_01052</name>
</gene>
<keyword evidence="12 15" id="KW-0460">Magnesium</keyword>
<evidence type="ECO:0000256" key="4">
    <source>
        <dbReference type="ARBA" id="ARBA00004676"/>
    </source>
</evidence>
<accession>A0A133NK72</accession>
<dbReference type="Pfam" id="PF00156">
    <property type="entry name" value="Pribosyltran"/>
    <property type="match status" value="1"/>
</dbReference>
<dbReference type="GO" id="GO:0006178">
    <property type="term" value="P:guanine salvage"/>
    <property type="evidence" value="ECO:0007669"/>
    <property type="project" value="TreeGrafter"/>
</dbReference>
<dbReference type="AlphaFoldDB" id="A0A133NK72"/>
<keyword evidence="7 15" id="KW-0328">Glycosyltransferase</keyword>
<dbReference type="PATRIC" id="fig|2702.98.peg.399"/>
<dbReference type="GO" id="GO:0052657">
    <property type="term" value="F:guanine phosphoribosyltransferase activity"/>
    <property type="evidence" value="ECO:0007669"/>
    <property type="project" value="UniProtKB-ARBA"/>
</dbReference>
<evidence type="ECO:0000313" key="16">
    <source>
        <dbReference type="EMBL" id="KXA17638.1"/>
    </source>
</evidence>
<dbReference type="GeneID" id="86823596"/>
<dbReference type="GO" id="GO:0004422">
    <property type="term" value="F:hypoxanthine phosphoribosyltransferase activity"/>
    <property type="evidence" value="ECO:0007669"/>
    <property type="project" value="InterPro"/>
</dbReference>
<reference evidence="16 17" key="1">
    <citation type="submission" date="2016-01" db="EMBL/GenBank/DDBJ databases">
        <authorList>
            <person name="Oliw E.H."/>
        </authorList>
    </citation>
    <scope>NUCLEOTIDE SEQUENCE [LARGE SCALE GENOMIC DNA]</scope>
    <source>
        <strain evidence="16 17">GED7760B</strain>
    </source>
</reference>
<evidence type="ECO:0000256" key="2">
    <source>
        <dbReference type="ARBA" id="ARBA00004496"/>
    </source>
</evidence>
<evidence type="ECO:0000256" key="14">
    <source>
        <dbReference type="ARBA" id="ARBA00049402"/>
    </source>
</evidence>
<evidence type="ECO:0000256" key="13">
    <source>
        <dbReference type="ARBA" id="ARBA00048811"/>
    </source>
</evidence>
<evidence type="ECO:0000313" key="17">
    <source>
        <dbReference type="Proteomes" id="UP000070558"/>
    </source>
</evidence>
<evidence type="ECO:0000256" key="5">
    <source>
        <dbReference type="ARBA" id="ARBA00008391"/>
    </source>
</evidence>
<dbReference type="Proteomes" id="UP000070558">
    <property type="component" value="Unassembled WGS sequence"/>
</dbReference>
<dbReference type="GO" id="GO:0032264">
    <property type="term" value="P:IMP salvage"/>
    <property type="evidence" value="ECO:0007669"/>
    <property type="project" value="UniProtKB-UniPathway"/>
</dbReference>
<comment type="similarity">
    <text evidence="5 15">Belongs to the purine/pyrimidine phosphoribosyltransferase family.</text>
</comment>
<dbReference type="PANTHER" id="PTHR43340">
    <property type="entry name" value="HYPOXANTHINE-GUANINE PHOSPHORIBOSYLTRANSFERASE"/>
    <property type="match status" value="1"/>
</dbReference>
<sequence>MQVADIRDDIDYELISHEELMKRIREVAAQVSKDYENRDILLVAVLKGAVNTLAVFSQELSLNAPMDFMSLSSYGSGTKTSGQITVREDLTTDVRGRDVLIVEDIVDSGKTLDWLVRELKGRGAASVKVFALLTKPARREVEVDIAYTGFEIPDAFVVGFGMDYDEKYRNLNSIAVLKPSVYES</sequence>
<dbReference type="GO" id="GO:0005829">
    <property type="term" value="C:cytosol"/>
    <property type="evidence" value="ECO:0007669"/>
    <property type="project" value="TreeGrafter"/>
</dbReference>
<dbReference type="GO" id="GO:0000287">
    <property type="term" value="F:magnesium ion binding"/>
    <property type="evidence" value="ECO:0007669"/>
    <property type="project" value="TreeGrafter"/>
</dbReference>
<dbReference type="GO" id="GO:0032263">
    <property type="term" value="P:GMP salvage"/>
    <property type="evidence" value="ECO:0007669"/>
    <property type="project" value="TreeGrafter"/>
</dbReference>
<evidence type="ECO:0000256" key="1">
    <source>
        <dbReference type="ARBA" id="ARBA00001946"/>
    </source>
</evidence>
<evidence type="ECO:0000256" key="8">
    <source>
        <dbReference type="ARBA" id="ARBA00022679"/>
    </source>
</evidence>
<dbReference type="InterPro" id="IPR000836">
    <property type="entry name" value="PRTase_dom"/>
</dbReference>
<dbReference type="InterPro" id="IPR050408">
    <property type="entry name" value="HGPRT"/>
</dbReference>
<evidence type="ECO:0000256" key="11">
    <source>
        <dbReference type="ARBA" id="ARBA00022741"/>
    </source>
</evidence>
<comment type="catalytic activity">
    <reaction evidence="13">
        <text>GMP + diphosphate = guanine + 5-phospho-alpha-D-ribose 1-diphosphate</text>
        <dbReference type="Rhea" id="RHEA:25424"/>
        <dbReference type="ChEBI" id="CHEBI:16235"/>
        <dbReference type="ChEBI" id="CHEBI:33019"/>
        <dbReference type="ChEBI" id="CHEBI:58017"/>
        <dbReference type="ChEBI" id="CHEBI:58115"/>
        <dbReference type="EC" id="2.4.2.8"/>
    </reaction>
    <physiologicalReaction direction="right-to-left" evidence="13">
        <dbReference type="Rhea" id="RHEA:25426"/>
    </physiologicalReaction>
</comment>
<evidence type="ECO:0000256" key="3">
    <source>
        <dbReference type="ARBA" id="ARBA00004669"/>
    </source>
</evidence>
<name>A0A133NK72_GARVA</name>
<evidence type="ECO:0000256" key="10">
    <source>
        <dbReference type="ARBA" id="ARBA00022726"/>
    </source>
</evidence>
<dbReference type="GO" id="GO:0000166">
    <property type="term" value="F:nucleotide binding"/>
    <property type="evidence" value="ECO:0007669"/>
    <property type="project" value="UniProtKB-KW"/>
</dbReference>
<dbReference type="GO" id="GO:0046100">
    <property type="term" value="P:hypoxanthine metabolic process"/>
    <property type="evidence" value="ECO:0007669"/>
    <property type="project" value="TreeGrafter"/>
</dbReference>
<dbReference type="InterPro" id="IPR005904">
    <property type="entry name" value="Hxn_phspho_trans"/>
</dbReference>
<keyword evidence="10 15" id="KW-0660">Purine salvage</keyword>
<comment type="pathway">
    <text evidence="4">Purine metabolism; GMP biosynthesis via salvage pathway; GMP from guanine: step 1/1.</text>
</comment>